<organism evidence="4">
    <name type="scientific">Hyperionvirus sp</name>
    <dbReference type="NCBI Taxonomy" id="2487770"/>
    <lineage>
        <taxon>Viruses</taxon>
        <taxon>Varidnaviria</taxon>
        <taxon>Bamfordvirae</taxon>
        <taxon>Nucleocytoviricota</taxon>
        <taxon>Megaviricetes</taxon>
        <taxon>Imitervirales</taxon>
        <taxon>Mimiviridae</taxon>
        <taxon>Klosneuvirinae</taxon>
    </lineage>
</organism>
<reference evidence="4" key="1">
    <citation type="submission" date="2018-10" db="EMBL/GenBank/DDBJ databases">
        <title>Hidden diversity of soil giant viruses.</title>
        <authorList>
            <person name="Schulz F."/>
            <person name="Alteio L."/>
            <person name="Goudeau D."/>
            <person name="Ryan E.M."/>
            <person name="Malmstrom R.R."/>
            <person name="Blanchard J."/>
            <person name="Woyke T."/>
        </authorList>
    </citation>
    <scope>NUCLEOTIDE SEQUENCE</scope>
    <source>
        <strain evidence="4">HYV1</strain>
    </source>
</reference>
<dbReference type="PROSITE" id="PS50012">
    <property type="entry name" value="RCC1_3"/>
    <property type="match status" value="5"/>
</dbReference>
<evidence type="ECO:0000256" key="1">
    <source>
        <dbReference type="ARBA" id="ARBA00022658"/>
    </source>
</evidence>
<dbReference type="Gene3D" id="2.130.10.30">
    <property type="entry name" value="Regulator of chromosome condensation 1/beta-lactamase-inhibitor protein II"/>
    <property type="match status" value="2"/>
</dbReference>
<dbReference type="PRINTS" id="PR00633">
    <property type="entry name" value="RCCNDNSATION"/>
</dbReference>
<dbReference type="PANTHER" id="PTHR45982:SF1">
    <property type="entry name" value="REGULATOR OF CHROMOSOME CONDENSATION"/>
    <property type="match status" value="1"/>
</dbReference>
<evidence type="ECO:0000256" key="2">
    <source>
        <dbReference type="ARBA" id="ARBA00022737"/>
    </source>
</evidence>
<evidence type="ECO:0000313" key="4">
    <source>
        <dbReference type="EMBL" id="AYV83060.1"/>
    </source>
</evidence>
<feature type="domain" description="RCC1-like" evidence="3">
    <location>
        <begin position="74"/>
        <end position="288"/>
    </location>
</feature>
<dbReference type="InterPro" id="IPR009091">
    <property type="entry name" value="RCC1/BLIP-II"/>
</dbReference>
<dbReference type="Pfam" id="PF25390">
    <property type="entry name" value="WD40_RLD"/>
    <property type="match status" value="1"/>
</dbReference>
<dbReference type="InterPro" id="IPR058923">
    <property type="entry name" value="RCC1-like_dom"/>
</dbReference>
<name>A0A3G5A724_9VIRU</name>
<dbReference type="InterPro" id="IPR051553">
    <property type="entry name" value="Ran_GTPase-activating"/>
</dbReference>
<dbReference type="PANTHER" id="PTHR45982">
    <property type="entry name" value="REGULATOR OF CHROMOSOME CONDENSATION"/>
    <property type="match status" value="1"/>
</dbReference>
<dbReference type="GO" id="GO:0005085">
    <property type="term" value="F:guanyl-nucleotide exchange factor activity"/>
    <property type="evidence" value="ECO:0007669"/>
    <property type="project" value="TreeGrafter"/>
</dbReference>
<sequence length="432" mass="47522">MNLMTLFIELPRDLQYKISNYNPVVLFNLSTSEFIKYDWFKLIKMNFNLVYSRDEATNEQMMEVYLYNCSLGARISCGRDHSVIRLKDGRVMVCGGNGKGQLGIECGGDVSLFSEIKGIPKNVREVICGEHHTFIILTDGTILGCGCNKFGQLGLGDNRDRNVFEEIRGISKNISEVTCGNDHTFLRFNDGSLMSSGSNEYGQLGLGDNLNRNEFKEIAQIDRNVSKVTCGSIFTMIRLTDGTLLGCGFNGSRQLRIKDYKNGNLFVKITAVPKNIVQVVCGGGHTIIRLTDGTLMSCGSNYDRQCGFSDLYQRVDFFTGISGIPKNIVEVICGGYHSVIRLTDGTLMTCGHNASGQLGRGDSFNWGMLFEKIDGIPKNISEIICGGSHTIIRLTDGTLMSCGSNTYGALGLGDKKTRSFFNTITGIPKLSD</sequence>
<dbReference type="SUPFAM" id="SSF50985">
    <property type="entry name" value="RCC1/BLIP-II"/>
    <property type="match status" value="2"/>
</dbReference>
<keyword evidence="1" id="KW-0344">Guanine-nucleotide releasing factor</keyword>
<keyword evidence="2" id="KW-0677">Repeat</keyword>
<proteinExistence type="predicted"/>
<dbReference type="InterPro" id="IPR000408">
    <property type="entry name" value="Reg_chr_condens"/>
</dbReference>
<dbReference type="EMBL" id="MK072386">
    <property type="protein sequence ID" value="AYV83060.1"/>
    <property type="molecule type" value="Genomic_DNA"/>
</dbReference>
<evidence type="ECO:0000259" key="3">
    <source>
        <dbReference type="Pfam" id="PF25390"/>
    </source>
</evidence>
<dbReference type="Pfam" id="PF13540">
    <property type="entry name" value="RCC1_2"/>
    <property type="match status" value="2"/>
</dbReference>
<accession>A0A3G5A724</accession>
<gene>
    <name evidence="4" type="ORF">Hyperionvirus4_25</name>
</gene>
<protein>
    <submittedName>
        <fullName evidence="4">Chromosome condensation regulator</fullName>
    </submittedName>
</protein>